<organism evidence="1 2">
    <name type="scientific">Taxus chinensis</name>
    <name type="common">Chinese yew</name>
    <name type="synonym">Taxus wallichiana var. chinensis</name>
    <dbReference type="NCBI Taxonomy" id="29808"/>
    <lineage>
        <taxon>Eukaryota</taxon>
        <taxon>Viridiplantae</taxon>
        <taxon>Streptophyta</taxon>
        <taxon>Embryophyta</taxon>
        <taxon>Tracheophyta</taxon>
        <taxon>Spermatophyta</taxon>
        <taxon>Pinopsida</taxon>
        <taxon>Pinidae</taxon>
        <taxon>Conifers II</taxon>
        <taxon>Cupressales</taxon>
        <taxon>Taxaceae</taxon>
        <taxon>Taxus</taxon>
    </lineage>
</organism>
<protein>
    <submittedName>
        <fullName evidence="1">Uncharacterized protein</fullName>
    </submittedName>
</protein>
<evidence type="ECO:0000313" key="1">
    <source>
        <dbReference type="EMBL" id="KAH9306139.1"/>
    </source>
</evidence>
<reference evidence="1 2" key="1">
    <citation type="journal article" date="2021" name="Nat. Plants">
        <title>The Taxus genome provides insights into paclitaxel biosynthesis.</title>
        <authorList>
            <person name="Xiong X."/>
            <person name="Gou J."/>
            <person name="Liao Q."/>
            <person name="Li Y."/>
            <person name="Zhou Q."/>
            <person name="Bi G."/>
            <person name="Li C."/>
            <person name="Du R."/>
            <person name="Wang X."/>
            <person name="Sun T."/>
            <person name="Guo L."/>
            <person name="Liang H."/>
            <person name="Lu P."/>
            <person name="Wu Y."/>
            <person name="Zhang Z."/>
            <person name="Ro D.K."/>
            <person name="Shang Y."/>
            <person name="Huang S."/>
            <person name="Yan J."/>
        </authorList>
    </citation>
    <scope>NUCLEOTIDE SEQUENCE [LARGE SCALE GENOMIC DNA]</scope>
    <source>
        <strain evidence="1">Ta-2019</strain>
    </source>
</reference>
<name>A0AA38KJ33_TAXCH</name>
<dbReference type="EMBL" id="JAHRHJ020000008">
    <property type="protein sequence ID" value="KAH9306139.1"/>
    <property type="molecule type" value="Genomic_DNA"/>
</dbReference>
<feature type="non-terminal residue" evidence="1">
    <location>
        <position position="61"/>
    </location>
</feature>
<sequence>MKVDECWLTKYLLLYEFDGWIVMTVDQMGGNWCGDGASQHAPVNASSSMIASDAGCGCSDA</sequence>
<comment type="caution">
    <text evidence="1">The sequence shown here is derived from an EMBL/GenBank/DDBJ whole genome shotgun (WGS) entry which is preliminary data.</text>
</comment>
<gene>
    <name evidence="1" type="ORF">KI387_010543</name>
</gene>
<keyword evidence="2" id="KW-1185">Reference proteome</keyword>
<evidence type="ECO:0000313" key="2">
    <source>
        <dbReference type="Proteomes" id="UP000824469"/>
    </source>
</evidence>
<dbReference type="Proteomes" id="UP000824469">
    <property type="component" value="Unassembled WGS sequence"/>
</dbReference>
<dbReference type="AlphaFoldDB" id="A0AA38KJ33"/>
<accession>A0AA38KJ33</accession>
<proteinExistence type="predicted"/>